<dbReference type="SUPFAM" id="SSF52540">
    <property type="entry name" value="P-loop containing nucleoside triphosphate hydrolases"/>
    <property type="match status" value="1"/>
</dbReference>
<dbReference type="PANTHER" id="PTHR16305">
    <property type="entry name" value="TESTICULAR SOLUBLE ADENYLYL CYCLASE"/>
    <property type="match status" value="1"/>
</dbReference>
<feature type="repeat" description="TPR" evidence="7">
    <location>
        <begin position="1021"/>
        <end position="1054"/>
    </location>
</feature>
<evidence type="ECO:0000256" key="7">
    <source>
        <dbReference type="PROSITE-ProRule" id="PRU00339"/>
    </source>
</evidence>
<dbReference type="GO" id="GO:0004016">
    <property type="term" value="F:adenylate cyclase activity"/>
    <property type="evidence" value="ECO:0007669"/>
    <property type="project" value="TreeGrafter"/>
</dbReference>
<keyword evidence="5" id="KW-0418">Kinase</keyword>
<dbReference type="InterPro" id="IPR011009">
    <property type="entry name" value="Kinase-like_dom_sf"/>
</dbReference>
<feature type="repeat" description="TPR" evidence="7">
    <location>
        <begin position="941"/>
        <end position="974"/>
    </location>
</feature>
<dbReference type="EC" id="2.7.11.1" evidence="1"/>
<dbReference type="InterPro" id="IPR011990">
    <property type="entry name" value="TPR-like_helical_dom_sf"/>
</dbReference>
<evidence type="ECO:0000256" key="1">
    <source>
        <dbReference type="ARBA" id="ARBA00012513"/>
    </source>
</evidence>
<evidence type="ECO:0000256" key="2">
    <source>
        <dbReference type="ARBA" id="ARBA00022527"/>
    </source>
</evidence>
<dbReference type="SMART" id="SM00028">
    <property type="entry name" value="TPR"/>
    <property type="match status" value="10"/>
</dbReference>
<evidence type="ECO:0000313" key="10">
    <source>
        <dbReference type="EMBL" id="KPK67260.1"/>
    </source>
</evidence>
<feature type="binding site" evidence="8">
    <location>
        <position position="63"/>
    </location>
    <ligand>
        <name>ATP</name>
        <dbReference type="ChEBI" id="CHEBI:30616"/>
    </ligand>
</feature>
<dbReference type="InterPro" id="IPR017441">
    <property type="entry name" value="Protein_kinase_ATP_BS"/>
</dbReference>
<evidence type="ECO:0000256" key="3">
    <source>
        <dbReference type="ARBA" id="ARBA00022679"/>
    </source>
</evidence>
<keyword evidence="6 8" id="KW-0067">ATP-binding</keyword>
<dbReference type="PANTHER" id="PTHR16305:SF28">
    <property type="entry name" value="GUANYLATE CYCLASE DOMAIN-CONTAINING PROTEIN"/>
    <property type="match status" value="1"/>
</dbReference>
<dbReference type="SMART" id="SM00220">
    <property type="entry name" value="S_TKc"/>
    <property type="match status" value="1"/>
</dbReference>
<dbReference type="GO" id="GO:0005737">
    <property type="term" value="C:cytoplasm"/>
    <property type="evidence" value="ECO:0007669"/>
    <property type="project" value="TreeGrafter"/>
</dbReference>
<comment type="caution">
    <text evidence="10">The sequence shown here is derived from an EMBL/GenBank/DDBJ whole genome shotgun (WGS) entry which is preliminary data.</text>
</comment>
<dbReference type="PROSITE" id="PS50005">
    <property type="entry name" value="TPR"/>
    <property type="match status" value="6"/>
</dbReference>
<evidence type="ECO:0000256" key="5">
    <source>
        <dbReference type="ARBA" id="ARBA00022777"/>
    </source>
</evidence>
<dbReference type="Pfam" id="PF13424">
    <property type="entry name" value="TPR_12"/>
    <property type="match status" value="3"/>
</dbReference>
<evidence type="ECO:0000256" key="8">
    <source>
        <dbReference type="PROSITE-ProRule" id="PRU10141"/>
    </source>
</evidence>
<feature type="domain" description="Protein kinase" evidence="9">
    <location>
        <begin position="34"/>
        <end position="291"/>
    </location>
</feature>
<dbReference type="InterPro" id="IPR000719">
    <property type="entry name" value="Prot_kinase_dom"/>
</dbReference>
<dbReference type="Gene3D" id="3.30.200.20">
    <property type="entry name" value="Phosphorylase Kinase, domain 1"/>
    <property type="match status" value="1"/>
</dbReference>
<dbReference type="GO" id="GO:0005524">
    <property type="term" value="F:ATP binding"/>
    <property type="evidence" value="ECO:0007669"/>
    <property type="project" value="UniProtKB-UniRule"/>
</dbReference>
<dbReference type="PATRIC" id="fig|1703774.3.peg.1551"/>
<dbReference type="InterPro" id="IPR027417">
    <property type="entry name" value="P-loop_NTPase"/>
</dbReference>
<dbReference type="InterPro" id="IPR008271">
    <property type="entry name" value="Ser/Thr_kinase_AS"/>
</dbReference>
<evidence type="ECO:0000256" key="4">
    <source>
        <dbReference type="ARBA" id="ARBA00022741"/>
    </source>
</evidence>
<dbReference type="PROSITE" id="PS00107">
    <property type="entry name" value="PROTEIN_KINASE_ATP"/>
    <property type="match status" value="1"/>
</dbReference>
<dbReference type="SUPFAM" id="SSF56112">
    <property type="entry name" value="Protein kinase-like (PK-like)"/>
    <property type="match status" value="1"/>
</dbReference>
<keyword evidence="4 8" id="KW-0547">Nucleotide-binding</keyword>
<name>A0A0S8G5P8_UNCT6</name>
<dbReference type="Gene3D" id="1.10.510.10">
    <property type="entry name" value="Transferase(Phosphotransferase) domain 1"/>
    <property type="match status" value="1"/>
</dbReference>
<accession>A0A0S8G5P8</accession>
<protein>
    <recommendedName>
        <fullName evidence="1">non-specific serine/threonine protein kinase</fullName>
        <ecNumber evidence="1">2.7.11.1</ecNumber>
    </recommendedName>
</protein>
<evidence type="ECO:0000256" key="6">
    <source>
        <dbReference type="ARBA" id="ARBA00022840"/>
    </source>
</evidence>
<feature type="repeat" description="TPR" evidence="7">
    <location>
        <begin position="981"/>
        <end position="1014"/>
    </location>
</feature>
<dbReference type="PROSITE" id="PS00108">
    <property type="entry name" value="PROTEIN_KINASE_ST"/>
    <property type="match status" value="1"/>
</dbReference>
<dbReference type="Gene3D" id="3.40.50.300">
    <property type="entry name" value="P-loop containing nucleotide triphosphate hydrolases"/>
    <property type="match status" value="1"/>
</dbReference>
<dbReference type="EMBL" id="LJUI01000138">
    <property type="protein sequence ID" value="KPK67260.1"/>
    <property type="molecule type" value="Genomic_DNA"/>
</dbReference>
<evidence type="ECO:0000259" key="9">
    <source>
        <dbReference type="PROSITE" id="PS50011"/>
    </source>
</evidence>
<keyword evidence="2" id="KW-0723">Serine/threonine-protein kinase</keyword>
<dbReference type="InterPro" id="IPR019734">
    <property type="entry name" value="TPR_rpt"/>
</dbReference>
<dbReference type="CDD" id="cd14014">
    <property type="entry name" value="STKc_PknB_like"/>
    <property type="match status" value="1"/>
</dbReference>
<gene>
    <name evidence="10" type="ORF">AMJ82_10965</name>
</gene>
<feature type="repeat" description="TPR" evidence="7">
    <location>
        <begin position="821"/>
        <end position="854"/>
    </location>
</feature>
<dbReference type="SUPFAM" id="SSF48452">
    <property type="entry name" value="TPR-like"/>
    <property type="match status" value="4"/>
</dbReference>
<sequence length="1292" mass="145723">MGRRHITRASGIQPTTDCRFAFGEKMISKTLSHYKITEELGHGGMAAVYQATDLRTRRSVALKVLLPHLSSDDVVRRRFLREAKAAMQLDHPGIVKVYEVGEENDRLFIAMELVEGRTLDAVMREERVAIDRAIEIGLKIADALAAAHRKGIVHRDIKPANIMVYNGNVKIMDFGLARILEASALTEKYEIVGTLHYMSPQQAVGLQTDVRSDVFSLGVLLYQLLTGTLPFEGEHPGTIIHSILNSDPLRMEELRDGIPIEVEQVVFKALQKKPQERYQDAEELRSDLERVKETPPGTTPELIATTEVFEEQARGIYSALVGRKRELDILESHLERALRGEGSTVFVRGEAGIGKSRLVWELGRRAKREKVRYLVGRCLFAEESFPYEPITEVVRSYLQVKGARSKEGLGDLIQERAPHLAERIGVIEGFLQVREDRESSVVNREQLWDTACELVRLISRDRPTVVHVEDLHWADQPTLSLLTYVARNLQGERLLIVGTYRPEDLIGKHGDIAHPLIAVLDNMRREGLCEEIDLGRLDEEATEGIIHSVFPDSALSESFVHSLYGETEGNPLFILEMLQLMRDEGVILQEDGGWVVSHVLRKLVIPGRINDVIVNRLRSLSRDERDLVDVASVEGRSFHSDTLCHCLGLPRMKVLRTLQDLEDSHHLIHASDIEYQFDHGKIRDVVYDGLIPELRNEYHRLIAEYFEVSFGERDEYAGKIAHHLLEAGKEIHSLPYLLKAGMHASRLFGNAEAIEHFDRGVEVADKHPTQLPERDPERMKLAMLKGRAAVKALIGDYDGAREDYEAMGRLAERLQDQHELAIALSGLGTTHRAKGEFEVALSYQEKALEIQRRIGDEEGTARSLYLIGVVHYSHDDYEIALRYHEEALAIQRRCGSRQDEANTLTIFGIIHYYSGNYEQALSHFASALEIQRQIESRLGEANALNNIGNVHLDLADYEISLDYYEQSLNIQKQIGNRLGEANTLNNIGNVHYGRGHYDLSLGYYEQSLTLQRSIGNRLGEANALINSGNAYLSRGEYQAALNYHEQALAIHKQIGHKAGQWESLHHLCKLWMDVGDKEKALKSVEEAGRIAEAIGTRNMRARLRIDMGMVHLLKHSPDRAHGDILKSLEFAREMRKVEATSEALGVAAALEVAAKNEPEALRHAEELLNLAEATGRVPDTARAHLILAGIHLIQGDLRQAQSHASEAGERARECGMNELLWQAHHRLGEVYLRREEYSQALDELENAEQVIGTISSQLSDELRPTYLARDLIEELHKNLEAANAMSERRDKS</sequence>
<keyword evidence="7" id="KW-0802">TPR repeat</keyword>
<dbReference type="Pfam" id="PF13191">
    <property type="entry name" value="AAA_16"/>
    <property type="match status" value="1"/>
</dbReference>
<dbReference type="InterPro" id="IPR041664">
    <property type="entry name" value="AAA_16"/>
</dbReference>
<dbReference type="GO" id="GO:0004674">
    <property type="term" value="F:protein serine/threonine kinase activity"/>
    <property type="evidence" value="ECO:0007669"/>
    <property type="project" value="UniProtKB-KW"/>
</dbReference>
<reference evidence="10 11" key="1">
    <citation type="journal article" date="2015" name="Microbiome">
        <title>Genomic resolution of linkages in carbon, nitrogen, and sulfur cycling among widespread estuary sediment bacteria.</title>
        <authorList>
            <person name="Baker B.J."/>
            <person name="Lazar C.S."/>
            <person name="Teske A.P."/>
            <person name="Dick G.J."/>
        </authorList>
    </citation>
    <scope>NUCLEOTIDE SEQUENCE [LARGE SCALE GENOMIC DNA]</scope>
    <source>
        <strain evidence="10">SM23_40</strain>
    </source>
</reference>
<dbReference type="Proteomes" id="UP000051717">
    <property type="component" value="Unassembled WGS sequence"/>
</dbReference>
<feature type="repeat" description="TPR" evidence="7">
    <location>
        <begin position="901"/>
        <end position="934"/>
    </location>
</feature>
<dbReference type="Pfam" id="PF00069">
    <property type="entry name" value="Pkinase"/>
    <property type="match status" value="1"/>
</dbReference>
<dbReference type="Gene3D" id="1.25.40.10">
    <property type="entry name" value="Tetratricopeptide repeat domain"/>
    <property type="match status" value="3"/>
</dbReference>
<keyword evidence="3" id="KW-0808">Transferase</keyword>
<proteinExistence type="predicted"/>
<evidence type="ECO:0000313" key="11">
    <source>
        <dbReference type="Proteomes" id="UP000051717"/>
    </source>
</evidence>
<dbReference type="FunFam" id="1.10.510.10:FF:000021">
    <property type="entry name" value="Serine/threonine protein kinase"/>
    <property type="match status" value="1"/>
</dbReference>
<dbReference type="PROSITE" id="PS50011">
    <property type="entry name" value="PROTEIN_KINASE_DOM"/>
    <property type="match status" value="1"/>
</dbReference>
<organism evidence="10 11">
    <name type="scientific">candidate division TA06 bacterium SM23_40</name>
    <dbReference type="NCBI Taxonomy" id="1703774"/>
    <lineage>
        <taxon>Bacteria</taxon>
        <taxon>Bacteria division TA06</taxon>
    </lineage>
</organism>
<feature type="repeat" description="TPR" evidence="7">
    <location>
        <begin position="861"/>
        <end position="894"/>
    </location>
</feature>